<feature type="transmembrane region" description="Helical" evidence="5">
    <location>
        <begin position="338"/>
        <end position="359"/>
    </location>
</feature>
<dbReference type="SUPFAM" id="SSF53300">
    <property type="entry name" value="vWA-like"/>
    <property type="match status" value="1"/>
</dbReference>
<reference evidence="7 8" key="1">
    <citation type="submission" date="2017-05" db="EMBL/GenBank/DDBJ databases">
        <authorList>
            <person name="Song R."/>
            <person name="Chenine A.L."/>
            <person name="Ruprecht R.M."/>
        </authorList>
    </citation>
    <scope>NUCLEOTIDE SEQUENCE [LARGE SCALE GENOMIC DNA]</scope>
    <source>
        <strain evidence="7 8">DSM 26136</strain>
    </source>
</reference>
<accession>A0A1Y0EL98</accession>
<keyword evidence="8" id="KW-1185">Reference proteome</keyword>
<dbReference type="InterPro" id="IPR024163">
    <property type="entry name" value="Aerotolerance_reg_N"/>
</dbReference>
<proteinExistence type="predicted"/>
<dbReference type="SMART" id="SM00327">
    <property type="entry name" value="VWA"/>
    <property type="match status" value="1"/>
</dbReference>
<dbReference type="PANTHER" id="PTHR22550">
    <property type="entry name" value="SPORE GERMINATION PROTEIN"/>
    <property type="match status" value="1"/>
</dbReference>
<keyword evidence="1" id="KW-1003">Cell membrane</keyword>
<feature type="domain" description="VWFA" evidence="6">
    <location>
        <begin position="106"/>
        <end position="325"/>
    </location>
</feature>
<keyword evidence="7" id="KW-0067">ATP-binding</keyword>
<keyword evidence="3 5" id="KW-1133">Transmembrane helix</keyword>
<organism evidence="7 8">
    <name type="scientific">Comamonas serinivorans</name>
    <dbReference type="NCBI Taxonomy" id="1082851"/>
    <lineage>
        <taxon>Bacteria</taxon>
        <taxon>Pseudomonadati</taxon>
        <taxon>Pseudomonadota</taxon>
        <taxon>Betaproteobacteria</taxon>
        <taxon>Burkholderiales</taxon>
        <taxon>Comamonadaceae</taxon>
        <taxon>Comamonas</taxon>
    </lineage>
</organism>
<dbReference type="RefSeq" id="WP_087278935.1">
    <property type="nucleotide sequence ID" value="NZ_CP021455.1"/>
</dbReference>
<dbReference type="PANTHER" id="PTHR22550:SF5">
    <property type="entry name" value="LEUCINE ZIPPER PROTEIN 4"/>
    <property type="match status" value="1"/>
</dbReference>
<keyword evidence="2 5" id="KW-0812">Transmembrane</keyword>
<dbReference type="Pfam" id="PF07584">
    <property type="entry name" value="BatA"/>
    <property type="match status" value="1"/>
</dbReference>
<dbReference type="AlphaFoldDB" id="A0A1Y0EL98"/>
<name>A0A1Y0EL98_9BURK</name>
<dbReference type="EMBL" id="CP021455">
    <property type="protein sequence ID" value="ARU04413.1"/>
    <property type="molecule type" value="Genomic_DNA"/>
</dbReference>
<keyword evidence="7" id="KW-0547">Nucleotide-binding</keyword>
<dbReference type="GO" id="GO:0005524">
    <property type="term" value="F:ATP binding"/>
    <property type="evidence" value="ECO:0007669"/>
    <property type="project" value="UniProtKB-KW"/>
</dbReference>
<evidence type="ECO:0000259" key="6">
    <source>
        <dbReference type="PROSITE" id="PS50234"/>
    </source>
</evidence>
<evidence type="ECO:0000256" key="3">
    <source>
        <dbReference type="ARBA" id="ARBA00022989"/>
    </source>
</evidence>
<dbReference type="Proteomes" id="UP000196138">
    <property type="component" value="Chromosome"/>
</dbReference>
<evidence type="ECO:0000313" key="8">
    <source>
        <dbReference type="Proteomes" id="UP000196138"/>
    </source>
</evidence>
<gene>
    <name evidence="7" type="ORF">CCO03_06745</name>
</gene>
<dbReference type="Gene3D" id="3.40.50.410">
    <property type="entry name" value="von Willebrand factor, type A domain"/>
    <property type="match status" value="1"/>
</dbReference>
<protein>
    <submittedName>
        <fullName evidence="7">ABC transporter ATP-binding protein</fullName>
    </submittedName>
</protein>
<dbReference type="PROSITE" id="PS50234">
    <property type="entry name" value="VWFA"/>
    <property type="match status" value="1"/>
</dbReference>
<feature type="transmembrane region" description="Helical" evidence="5">
    <location>
        <begin position="75"/>
        <end position="92"/>
    </location>
</feature>
<dbReference type="InterPro" id="IPR036465">
    <property type="entry name" value="vWFA_dom_sf"/>
</dbReference>
<sequence>MPELTTAWRTVQLNLQRLSPDFLWPQLLWLLVLLPLLLLLYLWLMRRQSRQALAYPQLALVQRAMQGQRRWTRHLPALLLWLALGCMLIAVARPTGKLALPTNQQTLVLAMDVSISMRATDVEPTRLQAAQAAAHAFVDDLPPDVKVGIVTFAGTAHVAQLPTTDRQALHKAIDGFQLQRATATGNAIVVSLGTLFPDAGIELDQLGLGALRLEGVVRDQPAPTQKPFTPQAPGSYQTAAIIMLSDGQRTVGVDAIQAARMAADRGVRVYTVGVGTVDGEVIGFDGWSMRVRLDEELLKAVAHATDAQYFYAGTAQDLRQIYRSLSSKLGVELQQIELSAAFAGLAALLTLVSALWSLLTHRRVL</sequence>
<evidence type="ECO:0000256" key="5">
    <source>
        <dbReference type="SAM" id="Phobius"/>
    </source>
</evidence>
<dbReference type="KEGG" id="cser:CCO03_06745"/>
<feature type="transmembrane region" description="Helical" evidence="5">
    <location>
        <begin position="23"/>
        <end position="44"/>
    </location>
</feature>
<dbReference type="OrthoDB" id="8882959at2"/>
<evidence type="ECO:0000313" key="7">
    <source>
        <dbReference type="EMBL" id="ARU04413.1"/>
    </source>
</evidence>
<dbReference type="Pfam" id="PF13519">
    <property type="entry name" value="VWA_2"/>
    <property type="match status" value="1"/>
</dbReference>
<evidence type="ECO:0000256" key="1">
    <source>
        <dbReference type="ARBA" id="ARBA00022475"/>
    </source>
</evidence>
<dbReference type="InterPro" id="IPR050768">
    <property type="entry name" value="UPF0353/GerABKA_families"/>
</dbReference>
<evidence type="ECO:0000256" key="4">
    <source>
        <dbReference type="ARBA" id="ARBA00023136"/>
    </source>
</evidence>
<keyword evidence="4 5" id="KW-0472">Membrane</keyword>
<evidence type="ECO:0000256" key="2">
    <source>
        <dbReference type="ARBA" id="ARBA00022692"/>
    </source>
</evidence>
<dbReference type="InterPro" id="IPR002035">
    <property type="entry name" value="VWF_A"/>
</dbReference>